<reference evidence="2" key="1">
    <citation type="journal article" date="2017" name="Front. Plant Sci.">
        <title>Climate Clever Clovers: New Paradigm to Reduce the Environmental Footprint of Ruminants by Breeding Low Methanogenic Forages Utilizing Haplotype Variation.</title>
        <authorList>
            <person name="Kaur P."/>
            <person name="Appels R."/>
            <person name="Bayer P.E."/>
            <person name="Keeble-Gagnere G."/>
            <person name="Wang J."/>
            <person name="Hirakawa H."/>
            <person name="Shirasawa K."/>
            <person name="Vercoe P."/>
            <person name="Stefanova K."/>
            <person name="Durmic Z."/>
            <person name="Nichols P."/>
            <person name="Revell C."/>
            <person name="Isobe S.N."/>
            <person name="Edwards D."/>
            <person name="Erskine W."/>
        </authorList>
    </citation>
    <scope>NUCLEOTIDE SEQUENCE [LARGE SCALE GENOMIC DNA]</scope>
    <source>
        <strain evidence="2">cv. Daliak</strain>
    </source>
</reference>
<evidence type="ECO:0000313" key="1">
    <source>
        <dbReference type="EMBL" id="GAU49869.1"/>
    </source>
</evidence>
<proteinExistence type="predicted"/>
<organism evidence="1 2">
    <name type="scientific">Trifolium subterraneum</name>
    <name type="common">Subterranean clover</name>
    <dbReference type="NCBI Taxonomy" id="3900"/>
    <lineage>
        <taxon>Eukaryota</taxon>
        <taxon>Viridiplantae</taxon>
        <taxon>Streptophyta</taxon>
        <taxon>Embryophyta</taxon>
        <taxon>Tracheophyta</taxon>
        <taxon>Spermatophyta</taxon>
        <taxon>Magnoliopsida</taxon>
        <taxon>eudicotyledons</taxon>
        <taxon>Gunneridae</taxon>
        <taxon>Pentapetalae</taxon>
        <taxon>rosids</taxon>
        <taxon>fabids</taxon>
        <taxon>Fabales</taxon>
        <taxon>Fabaceae</taxon>
        <taxon>Papilionoideae</taxon>
        <taxon>50 kb inversion clade</taxon>
        <taxon>NPAAA clade</taxon>
        <taxon>Hologalegina</taxon>
        <taxon>IRL clade</taxon>
        <taxon>Trifolieae</taxon>
        <taxon>Trifolium</taxon>
    </lineage>
</organism>
<evidence type="ECO:0000313" key="2">
    <source>
        <dbReference type="Proteomes" id="UP000242715"/>
    </source>
</evidence>
<sequence length="120" mass="13365">MVHELKNEKGAETGMPSFNSDDARFWITMIGLTNISTSHLDELKYCLQYGKSMFELATYVSSEKLFHIQGKCAGITCPHWSCDKYRSLVVAGSILGTNRTYKENVPVSHLHTGHVTGTVP</sequence>
<dbReference type="AlphaFoldDB" id="A0A2Z6PRH3"/>
<name>A0A2Z6PRH3_TRISU</name>
<protein>
    <submittedName>
        <fullName evidence="1">Uncharacterized protein</fullName>
    </submittedName>
</protein>
<gene>
    <name evidence="1" type="ORF">TSUD_366250</name>
</gene>
<dbReference type="EMBL" id="DF974644">
    <property type="protein sequence ID" value="GAU49869.1"/>
    <property type="molecule type" value="Genomic_DNA"/>
</dbReference>
<accession>A0A2Z6PRH3</accession>
<dbReference type="Proteomes" id="UP000242715">
    <property type="component" value="Unassembled WGS sequence"/>
</dbReference>
<keyword evidence="2" id="KW-1185">Reference proteome</keyword>